<sequence>MKEYDKELLRSLVKQGLTNRKIAEKMGLTQTQVQYRITADGLVGIRRNGGDPTQRKPRETKPKPKEKPKGSNGDRKKCKTCKWRARYPVSFCNFGAFHKFSRSHYCTADNCTVYEKGKPMREKPS</sequence>
<feature type="compositionally biased region" description="Basic and acidic residues" evidence="1">
    <location>
        <begin position="53"/>
        <end position="75"/>
    </location>
</feature>
<reference evidence="2 3" key="1">
    <citation type="submission" date="2018-08" db="EMBL/GenBank/DDBJ databases">
        <title>A genome reference for cultivated species of the human gut microbiota.</title>
        <authorList>
            <person name="Zou Y."/>
            <person name="Xue W."/>
            <person name="Luo G."/>
        </authorList>
    </citation>
    <scope>NUCLEOTIDE SEQUENCE [LARGE SCALE GENOMIC DNA]</scope>
    <source>
        <strain evidence="2 3">OM02-12</strain>
    </source>
</reference>
<organism evidence="2 3">
    <name type="scientific">Dorea formicigenerans</name>
    <dbReference type="NCBI Taxonomy" id="39486"/>
    <lineage>
        <taxon>Bacteria</taxon>
        <taxon>Bacillati</taxon>
        <taxon>Bacillota</taxon>
        <taxon>Clostridia</taxon>
        <taxon>Lachnospirales</taxon>
        <taxon>Lachnospiraceae</taxon>
        <taxon>Dorea</taxon>
    </lineage>
</organism>
<accession>A0A3E5GPZ9</accession>
<name>A0A3E5GPZ9_9FIRM</name>
<keyword evidence="3" id="KW-1185">Reference proteome</keyword>
<feature type="region of interest" description="Disordered" evidence="1">
    <location>
        <begin position="40"/>
        <end position="77"/>
    </location>
</feature>
<dbReference type="RefSeq" id="WP_117614078.1">
    <property type="nucleotide sequence ID" value="NZ_QSVQ01000020.1"/>
</dbReference>
<evidence type="ECO:0000313" key="2">
    <source>
        <dbReference type="EMBL" id="RGO47644.1"/>
    </source>
</evidence>
<dbReference type="AlphaFoldDB" id="A0A3E5GPZ9"/>
<evidence type="ECO:0000256" key="1">
    <source>
        <dbReference type="SAM" id="MobiDB-lite"/>
    </source>
</evidence>
<proteinExistence type="predicted"/>
<protein>
    <submittedName>
        <fullName evidence="2">AsnC family protein</fullName>
    </submittedName>
</protein>
<dbReference type="Proteomes" id="UP000261055">
    <property type="component" value="Unassembled WGS sequence"/>
</dbReference>
<dbReference type="EMBL" id="QSVQ01000020">
    <property type="protein sequence ID" value="RGO47644.1"/>
    <property type="molecule type" value="Genomic_DNA"/>
</dbReference>
<evidence type="ECO:0000313" key="3">
    <source>
        <dbReference type="Proteomes" id="UP000261055"/>
    </source>
</evidence>
<comment type="caution">
    <text evidence="2">The sequence shown here is derived from an EMBL/GenBank/DDBJ whole genome shotgun (WGS) entry which is preliminary data.</text>
</comment>
<gene>
    <name evidence="2" type="ORF">DXB12_13835</name>
</gene>